<evidence type="ECO:0000313" key="2">
    <source>
        <dbReference type="EMBL" id="SMP60128.1"/>
    </source>
</evidence>
<reference evidence="2 3" key="1">
    <citation type="submission" date="2017-05" db="EMBL/GenBank/DDBJ databases">
        <authorList>
            <person name="Varghese N."/>
            <person name="Submissions S."/>
        </authorList>
    </citation>
    <scope>NUCLEOTIDE SEQUENCE [LARGE SCALE GENOMIC DNA]</scope>
    <source>
        <strain evidence="2 3">DSM 26001</strain>
    </source>
</reference>
<organism evidence="2 3">
    <name type="scientific">Noviherbaspirillum suwonense</name>
    <dbReference type="NCBI Taxonomy" id="1224511"/>
    <lineage>
        <taxon>Bacteria</taxon>
        <taxon>Pseudomonadati</taxon>
        <taxon>Pseudomonadota</taxon>
        <taxon>Betaproteobacteria</taxon>
        <taxon>Burkholderiales</taxon>
        <taxon>Oxalobacteraceae</taxon>
        <taxon>Noviherbaspirillum</taxon>
    </lineage>
</organism>
<accession>A0ABY1Q9I9</accession>
<evidence type="ECO:0000313" key="3">
    <source>
        <dbReference type="Proteomes" id="UP001158049"/>
    </source>
</evidence>
<gene>
    <name evidence="2" type="ORF">SAMN06295970_106226</name>
</gene>
<name>A0ABY1Q9I9_9BURK</name>
<evidence type="ECO:0000256" key="1">
    <source>
        <dbReference type="SAM" id="MobiDB-lite"/>
    </source>
</evidence>
<feature type="non-terminal residue" evidence="2">
    <location>
        <position position="1"/>
    </location>
</feature>
<sequence length="188" mass="20543">WPAGRPSRVSARQPTYFSCFAKRSRQEKATPMMAPRCAGCTRRQHRNREASETRFAQTADASLSDFGTGDVSPSTGIHGNGSDNFISNGSDNGDGHGNDMRRVCVRETLRYTLCASSQEERGAWDGGIKATATVAARNINGNGNNNCRCAERQLLRQLSLRGQLHRCTQTCSIQKGLPVTVGPLCFYI</sequence>
<protein>
    <submittedName>
        <fullName evidence="2">Uncharacterized protein</fullName>
    </submittedName>
</protein>
<proteinExistence type="predicted"/>
<dbReference type="EMBL" id="FXUL01000006">
    <property type="protein sequence ID" value="SMP60128.1"/>
    <property type="molecule type" value="Genomic_DNA"/>
</dbReference>
<feature type="region of interest" description="Disordered" evidence="1">
    <location>
        <begin position="44"/>
        <end position="66"/>
    </location>
</feature>
<dbReference type="Proteomes" id="UP001158049">
    <property type="component" value="Unassembled WGS sequence"/>
</dbReference>
<comment type="caution">
    <text evidence="2">The sequence shown here is derived from an EMBL/GenBank/DDBJ whole genome shotgun (WGS) entry which is preliminary data.</text>
</comment>
<keyword evidence="3" id="KW-1185">Reference proteome</keyword>